<dbReference type="OrthoDB" id="360858at2759"/>
<organism evidence="1 2">
    <name type="scientific">Eimeria acervulina</name>
    <name type="common">Coccidian parasite</name>
    <dbReference type="NCBI Taxonomy" id="5801"/>
    <lineage>
        <taxon>Eukaryota</taxon>
        <taxon>Sar</taxon>
        <taxon>Alveolata</taxon>
        <taxon>Apicomplexa</taxon>
        <taxon>Conoidasida</taxon>
        <taxon>Coccidia</taxon>
        <taxon>Eucoccidiorida</taxon>
        <taxon>Eimeriorina</taxon>
        <taxon>Eimeriidae</taxon>
        <taxon>Eimeria</taxon>
    </lineage>
</organism>
<dbReference type="GeneID" id="25272880"/>
<dbReference type="RefSeq" id="XP_013246876.1">
    <property type="nucleotide sequence ID" value="XM_013391422.1"/>
</dbReference>
<reference evidence="1" key="2">
    <citation type="submission" date="2013-10" db="EMBL/GenBank/DDBJ databases">
        <authorList>
            <person name="Aslett M."/>
        </authorList>
    </citation>
    <scope>NUCLEOTIDE SEQUENCE</scope>
    <source>
        <strain evidence="1">Houghton</strain>
    </source>
</reference>
<dbReference type="VEuPathDB" id="ToxoDB:EAH_00048100"/>
<accession>U6GV10</accession>
<reference evidence="1" key="1">
    <citation type="submission" date="2013-10" db="EMBL/GenBank/DDBJ databases">
        <title>Genomic analysis of the causative agents of coccidiosis in chickens.</title>
        <authorList>
            <person name="Reid A.J."/>
            <person name="Blake D."/>
            <person name="Billington K."/>
            <person name="Browne H."/>
            <person name="Dunn M."/>
            <person name="Hung S."/>
            <person name="Kawahara F."/>
            <person name="Miranda-Saavedra D."/>
            <person name="Mourier T."/>
            <person name="Nagra H."/>
            <person name="Otto T.D."/>
            <person name="Rawlings N."/>
            <person name="Sanchez A."/>
            <person name="Sanders M."/>
            <person name="Subramaniam C."/>
            <person name="Tay Y."/>
            <person name="Dear P."/>
            <person name="Doerig C."/>
            <person name="Gruber A."/>
            <person name="Parkinson J."/>
            <person name="Shirley M."/>
            <person name="Wan K.L."/>
            <person name="Berriman M."/>
            <person name="Tomley F."/>
            <person name="Pain A."/>
        </authorList>
    </citation>
    <scope>NUCLEOTIDE SEQUENCE</scope>
    <source>
        <strain evidence="1">Houghton</strain>
    </source>
</reference>
<gene>
    <name evidence="1" type="ORF">EAH_00048100</name>
</gene>
<evidence type="ECO:0000313" key="1">
    <source>
        <dbReference type="EMBL" id="CDI84076.1"/>
    </source>
</evidence>
<dbReference type="AlphaFoldDB" id="U6GV10"/>
<protein>
    <submittedName>
        <fullName evidence="1">Uncharacterized protein</fullName>
    </submittedName>
</protein>
<dbReference type="Proteomes" id="UP000018050">
    <property type="component" value="Unassembled WGS sequence"/>
</dbReference>
<keyword evidence="2" id="KW-1185">Reference proteome</keyword>
<sequence>MKADAPLCEVFLAGPFPGVCRIFYARGATLQYRVRPRFRTVCELLEKDERLQQKYGGAGCPGLFPTWDEGGILEEVDECLNQPPPDMESYPVNLEWDNVASLSPENQEERPWWYNNVHYPTRRAVQRAFEEGVADFRTVIEAEYKLMKEHDRKEGERLAHLKAEREKERKAL</sequence>
<dbReference type="OMA" id="KENRRYD"/>
<evidence type="ECO:0000313" key="2">
    <source>
        <dbReference type="Proteomes" id="UP000018050"/>
    </source>
</evidence>
<name>U6GV10_EIMAC</name>
<proteinExistence type="predicted"/>
<dbReference type="EMBL" id="HG673578">
    <property type="protein sequence ID" value="CDI84076.1"/>
    <property type="molecule type" value="Genomic_DNA"/>
</dbReference>